<accession>A0A8C5H7L5</accession>
<keyword evidence="4" id="KW-0560">Oxidoreductase</keyword>
<dbReference type="InterPro" id="IPR002347">
    <property type="entry name" value="SDR_fam"/>
</dbReference>
<gene>
    <name evidence="5" type="primary">LOC114470299</name>
</gene>
<dbReference type="PANTHER" id="PTHR44085">
    <property type="entry name" value="SEPIAPTERIN REDUCTASE"/>
    <property type="match status" value="1"/>
</dbReference>
<dbReference type="Gene3D" id="3.40.50.720">
    <property type="entry name" value="NAD(P)-binding Rossmann-like Domain"/>
    <property type="match status" value="1"/>
</dbReference>
<dbReference type="Ensembl" id="ENSGWIT00000044967.1">
    <property type="protein sequence ID" value="ENSGWIP00000041398.1"/>
    <property type="gene ID" value="ENSGWIG00000020852.1"/>
</dbReference>
<dbReference type="GO" id="GO:0006729">
    <property type="term" value="P:tetrahydrobiopterin biosynthetic process"/>
    <property type="evidence" value="ECO:0007669"/>
    <property type="project" value="TreeGrafter"/>
</dbReference>
<evidence type="ECO:0000256" key="1">
    <source>
        <dbReference type="ARBA" id="ARBA00004496"/>
    </source>
</evidence>
<dbReference type="InterPro" id="IPR036291">
    <property type="entry name" value="NAD(P)-bd_dom_sf"/>
</dbReference>
<dbReference type="Pfam" id="PF00106">
    <property type="entry name" value="adh_short"/>
    <property type="match status" value="1"/>
</dbReference>
<dbReference type="GO" id="GO:0005737">
    <property type="term" value="C:cytoplasm"/>
    <property type="evidence" value="ECO:0007669"/>
    <property type="project" value="UniProtKB-SubCell"/>
</dbReference>
<organism evidence="5 6">
    <name type="scientific">Gouania willdenowi</name>
    <name type="common">Blunt-snouted clingfish</name>
    <name type="synonym">Lepadogaster willdenowi</name>
    <dbReference type="NCBI Taxonomy" id="441366"/>
    <lineage>
        <taxon>Eukaryota</taxon>
        <taxon>Metazoa</taxon>
        <taxon>Chordata</taxon>
        <taxon>Craniata</taxon>
        <taxon>Vertebrata</taxon>
        <taxon>Euteleostomi</taxon>
        <taxon>Actinopterygii</taxon>
        <taxon>Neopterygii</taxon>
        <taxon>Teleostei</taxon>
        <taxon>Neoteleostei</taxon>
        <taxon>Acanthomorphata</taxon>
        <taxon>Ovalentaria</taxon>
        <taxon>Blenniimorphae</taxon>
        <taxon>Blenniiformes</taxon>
        <taxon>Gobiesocoidei</taxon>
        <taxon>Gobiesocidae</taxon>
        <taxon>Gobiesocinae</taxon>
        <taxon>Gouania</taxon>
    </lineage>
</organism>
<proteinExistence type="predicted"/>
<dbReference type="SUPFAM" id="SSF51735">
    <property type="entry name" value="NAD(P)-binding Rossmann-fold domains"/>
    <property type="match status" value="1"/>
</dbReference>
<protein>
    <submittedName>
        <fullName evidence="5">Sepiapterin reductase-like</fullName>
    </submittedName>
</protein>
<dbReference type="InterPro" id="IPR051721">
    <property type="entry name" value="Biopterin_syn/organic_redct"/>
</dbReference>
<keyword evidence="6" id="KW-1185">Reference proteome</keyword>
<name>A0A8C5H7L5_GOUWI</name>
<evidence type="ECO:0000256" key="4">
    <source>
        <dbReference type="ARBA" id="ARBA00023002"/>
    </source>
</evidence>
<comment type="subcellular location">
    <subcellularLocation>
        <location evidence="1">Cytoplasm</location>
    </subcellularLocation>
</comment>
<reference evidence="5" key="1">
    <citation type="submission" date="2020-06" db="EMBL/GenBank/DDBJ databases">
        <authorList>
            <consortium name="Wellcome Sanger Institute Data Sharing"/>
        </authorList>
    </citation>
    <scope>NUCLEOTIDE SEQUENCE [LARGE SCALE GENOMIC DNA]</scope>
</reference>
<dbReference type="Proteomes" id="UP000694680">
    <property type="component" value="Chromosome 9"/>
</dbReference>
<keyword evidence="2" id="KW-0963">Cytoplasm</keyword>
<evidence type="ECO:0000313" key="6">
    <source>
        <dbReference type="Proteomes" id="UP000694680"/>
    </source>
</evidence>
<evidence type="ECO:0000256" key="2">
    <source>
        <dbReference type="ARBA" id="ARBA00022490"/>
    </source>
</evidence>
<evidence type="ECO:0000256" key="3">
    <source>
        <dbReference type="ARBA" id="ARBA00022857"/>
    </source>
</evidence>
<evidence type="ECO:0000313" key="5">
    <source>
        <dbReference type="Ensembl" id="ENSGWIP00000041398.1"/>
    </source>
</evidence>
<dbReference type="AlphaFoldDB" id="A0A8C5H7L5"/>
<dbReference type="PRINTS" id="PR00081">
    <property type="entry name" value="GDHRDH"/>
</dbReference>
<reference evidence="5" key="3">
    <citation type="submission" date="2025-09" db="UniProtKB">
        <authorList>
            <consortium name="Ensembl"/>
        </authorList>
    </citation>
    <scope>IDENTIFICATION</scope>
</reference>
<dbReference type="PANTHER" id="PTHR44085:SF2">
    <property type="entry name" value="SEPIAPTERIN REDUCTASE"/>
    <property type="match status" value="1"/>
</dbReference>
<keyword evidence="3" id="KW-0521">NADP</keyword>
<sequence>GSINITSYQIQFHDPRTLGKSLCIITGASRGFGRRWASLIKVVHLLEPGSVLLLVARSGAQLQEVKDELQNFRDEPERQIHCITADLSTKDGVEETVSVASQEAEKELDHVLLINNAGSLGKISSFVSFTDPKEVDSYMSFNVSSALALTAGILQMFPRRPGLRWTVVNVSSVYALEASPLWVLYCTAKAARTMMFKVLAEDEPNVKVLNYSPGTYVLYTAANVDVMACKDSAATLIKLIIDNEFPSGTHLDFFES</sequence>
<dbReference type="GO" id="GO:0004757">
    <property type="term" value="F:sepiapterin reductase (NADP+) activity"/>
    <property type="evidence" value="ECO:0007669"/>
    <property type="project" value="TreeGrafter"/>
</dbReference>
<reference evidence="5" key="2">
    <citation type="submission" date="2025-08" db="UniProtKB">
        <authorList>
            <consortium name="Ensembl"/>
        </authorList>
    </citation>
    <scope>IDENTIFICATION</scope>
</reference>